<name>A0A2V4NQ33_9ACTN</name>
<evidence type="ECO:0000313" key="3">
    <source>
        <dbReference type="EMBL" id="PYC87782.1"/>
    </source>
</evidence>
<sequence>MGIGMLALYAALAVVALWLIAELLLQNRAPLRWRALALGGFLAVVAGMAVPSVLVIGAGAAAFAAGQLLVTLAVKRGYRAGWSLRRPDGTLPGPLAGVPLLAAATSGAPAPAVQQEQDRVGEVGPVEPAPVAPVAEPAEEPVEYGIYETVEAYQEPVAQLPQPVQAGYPYTEQQQYEYQQYGYYEQQQQQQQYVPYEPQWQQQSYDPAQYQPEYGIPQQQAYPYYPEQQQPEQQAQPQPEQHWQGWHS</sequence>
<organism evidence="3 4">
    <name type="scientific">Streptomyces tateyamensis</name>
    <dbReference type="NCBI Taxonomy" id="565073"/>
    <lineage>
        <taxon>Bacteria</taxon>
        <taxon>Bacillati</taxon>
        <taxon>Actinomycetota</taxon>
        <taxon>Actinomycetes</taxon>
        <taxon>Kitasatosporales</taxon>
        <taxon>Streptomycetaceae</taxon>
        <taxon>Streptomyces</taxon>
    </lineage>
</organism>
<keyword evidence="2" id="KW-0812">Transmembrane</keyword>
<evidence type="ECO:0000313" key="4">
    <source>
        <dbReference type="Proteomes" id="UP000248039"/>
    </source>
</evidence>
<feature type="transmembrane region" description="Helical" evidence="2">
    <location>
        <begin position="32"/>
        <end position="50"/>
    </location>
</feature>
<proteinExistence type="predicted"/>
<reference evidence="3 4" key="1">
    <citation type="submission" date="2018-03" db="EMBL/GenBank/DDBJ databases">
        <title>Bioinformatic expansion and discovery of thiopeptide antibiotics.</title>
        <authorList>
            <person name="Schwalen C.J."/>
            <person name="Hudson G.A."/>
            <person name="Mitchell D.A."/>
        </authorList>
    </citation>
    <scope>NUCLEOTIDE SEQUENCE [LARGE SCALE GENOMIC DNA]</scope>
    <source>
        <strain evidence="3 4">ATCC 21389</strain>
    </source>
</reference>
<protein>
    <submittedName>
        <fullName evidence="3">Uncharacterized protein</fullName>
    </submittedName>
</protein>
<keyword evidence="4" id="KW-1185">Reference proteome</keyword>
<gene>
    <name evidence="3" type="ORF">C7C46_03280</name>
</gene>
<comment type="caution">
    <text evidence="3">The sequence shown here is derived from an EMBL/GenBank/DDBJ whole genome shotgun (WGS) entry which is preliminary data.</text>
</comment>
<dbReference type="EMBL" id="PYBW01000011">
    <property type="protein sequence ID" value="PYC87782.1"/>
    <property type="molecule type" value="Genomic_DNA"/>
</dbReference>
<accession>A0A2V4NQ33</accession>
<feature type="region of interest" description="Disordered" evidence="1">
    <location>
        <begin position="197"/>
        <end position="248"/>
    </location>
</feature>
<keyword evidence="2" id="KW-1133">Transmembrane helix</keyword>
<dbReference type="RefSeq" id="WP_110665442.1">
    <property type="nucleotide sequence ID" value="NZ_PYBW01000011.1"/>
</dbReference>
<dbReference type="Proteomes" id="UP000248039">
    <property type="component" value="Unassembled WGS sequence"/>
</dbReference>
<feature type="compositionally biased region" description="Low complexity" evidence="1">
    <location>
        <begin position="217"/>
        <end position="241"/>
    </location>
</feature>
<evidence type="ECO:0000256" key="1">
    <source>
        <dbReference type="SAM" id="MobiDB-lite"/>
    </source>
</evidence>
<evidence type="ECO:0000256" key="2">
    <source>
        <dbReference type="SAM" id="Phobius"/>
    </source>
</evidence>
<feature type="transmembrane region" description="Helical" evidence="2">
    <location>
        <begin position="6"/>
        <end position="25"/>
    </location>
</feature>
<dbReference type="AlphaFoldDB" id="A0A2V4NQ33"/>
<keyword evidence="2" id="KW-0472">Membrane</keyword>